<accession>A0ABN2Q103</accession>
<name>A0ABN2Q103_9MICO</name>
<dbReference type="Proteomes" id="UP001501343">
    <property type="component" value="Unassembled WGS sequence"/>
</dbReference>
<evidence type="ECO:0000259" key="1">
    <source>
        <dbReference type="Pfam" id="PF13556"/>
    </source>
</evidence>
<evidence type="ECO:0000313" key="2">
    <source>
        <dbReference type="EMBL" id="GAA1940664.1"/>
    </source>
</evidence>
<feature type="domain" description="PucR C-terminal helix-turn-helix" evidence="1">
    <location>
        <begin position="467"/>
        <end position="525"/>
    </location>
</feature>
<dbReference type="InterPro" id="IPR025736">
    <property type="entry name" value="PucR_C-HTH_dom"/>
</dbReference>
<reference evidence="2 3" key="1">
    <citation type="journal article" date="2019" name="Int. J. Syst. Evol. Microbiol.">
        <title>The Global Catalogue of Microorganisms (GCM) 10K type strain sequencing project: providing services to taxonomists for standard genome sequencing and annotation.</title>
        <authorList>
            <consortium name="The Broad Institute Genomics Platform"/>
            <consortium name="The Broad Institute Genome Sequencing Center for Infectious Disease"/>
            <person name="Wu L."/>
            <person name="Ma J."/>
        </authorList>
    </citation>
    <scope>NUCLEOTIDE SEQUENCE [LARGE SCALE GENOMIC DNA]</scope>
    <source>
        <strain evidence="2 3">JCM 14900</strain>
    </source>
</reference>
<proteinExistence type="predicted"/>
<dbReference type="EMBL" id="BAAAOF010000009">
    <property type="protein sequence ID" value="GAA1940664.1"/>
    <property type="molecule type" value="Genomic_DNA"/>
</dbReference>
<evidence type="ECO:0000313" key="3">
    <source>
        <dbReference type="Proteomes" id="UP001501343"/>
    </source>
</evidence>
<dbReference type="InterPro" id="IPR042070">
    <property type="entry name" value="PucR_C-HTH_sf"/>
</dbReference>
<dbReference type="Gene3D" id="1.10.10.2840">
    <property type="entry name" value="PucR C-terminal helix-turn-helix domain"/>
    <property type="match status" value="1"/>
</dbReference>
<organism evidence="2 3">
    <name type="scientific">Microbacterium aoyamense</name>
    <dbReference type="NCBI Taxonomy" id="344166"/>
    <lineage>
        <taxon>Bacteria</taxon>
        <taxon>Bacillati</taxon>
        <taxon>Actinomycetota</taxon>
        <taxon>Actinomycetes</taxon>
        <taxon>Micrococcales</taxon>
        <taxon>Microbacteriaceae</taxon>
        <taxon>Microbacterium</taxon>
    </lineage>
</organism>
<dbReference type="PANTHER" id="PTHR33744">
    <property type="entry name" value="CARBOHYDRATE DIACID REGULATOR"/>
    <property type="match status" value="1"/>
</dbReference>
<dbReference type="InterPro" id="IPR051448">
    <property type="entry name" value="CdaR-like_regulators"/>
</dbReference>
<sequence>METLDRLVSNLRGMVTLPRGTAAPALVIRACSIVEPQDQGVTRLDRSDEVVLLIGQTPDHLASGLENLAASRPALVMVKMPDTVPVEDLAVRAGIAHIARVNPEVPWGQLHALVERMITSAPEPEVDPPTGIPERSQVGDLFAIANSLADQINGYVSIDDMQSRVLAFSPLDEHADQLRRDSILGRGAPPGHREQLRAQGVWDELRRPGRVLEFGRDGDTMPRLAAGMVDERTQRQLGTIWVQQGAMPFAARARQILSAGATLAARAILRADRVESRDTEALLQLIGLRRSTESRRTLAAILGLEDSRTWMLVAFELASDDVPAEPFSAPPAAVIALHAAVIRQKAQVAISQSVAYVIIPDPPAPSTILPWAERTSAALSAQLKVSTRCAVGPSVENPRELPLARETVDTMLKKAAAEGAIGIITYESRRANLQVSRAVQALWERGLLTGEPVDAVLASSYVDGRELLHTIDVYFREARSPQRASRALHLHPNTLRQRLRRIERVTGLHLDDDDERLLLELEVRAYVDGLARDAS</sequence>
<gene>
    <name evidence="2" type="ORF">GCM10009775_35690</name>
</gene>
<dbReference type="PANTHER" id="PTHR33744:SF17">
    <property type="entry name" value="CONSERVED PROTEIN"/>
    <property type="match status" value="1"/>
</dbReference>
<keyword evidence="3" id="KW-1185">Reference proteome</keyword>
<comment type="caution">
    <text evidence="2">The sequence shown here is derived from an EMBL/GenBank/DDBJ whole genome shotgun (WGS) entry which is preliminary data.</text>
</comment>
<protein>
    <submittedName>
        <fullName evidence="2">Helix-turn-helix domain-containing protein</fullName>
    </submittedName>
</protein>
<dbReference type="Pfam" id="PF13556">
    <property type="entry name" value="HTH_30"/>
    <property type="match status" value="1"/>
</dbReference>